<keyword evidence="2" id="KW-0862">Zinc</keyword>
<dbReference type="InterPro" id="IPR001424">
    <property type="entry name" value="SOD_Cu_Zn_dom"/>
</dbReference>
<dbReference type="Proteomes" id="UP000596337">
    <property type="component" value="Chromosome 2"/>
</dbReference>
<dbReference type="PROSITE" id="PS00087">
    <property type="entry name" value="SOD_CU_ZN_1"/>
    <property type="match status" value="1"/>
</dbReference>
<dbReference type="CDD" id="cd00305">
    <property type="entry name" value="Cu-Zn_Superoxide_Dismutase"/>
    <property type="match status" value="1"/>
</dbReference>
<keyword evidence="3" id="KW-0732">Signal</keyword>
<accession>A0AA92R9K0</accession>
<sequence length="171" mass="17546">MLKGLLCISVAATLVAAPNVLAQTVAMTDLNSKKSAGTIEISQSDYGVVFMPQLSGLSSGVHGFHVHTNPSCDSAGKNGKTVLGGAAGGHYDPSNTGKHGYPWTDDNHLGDLPPLYVDMDGNANQPVVAPRLKLSDLKGRALMIHAGGDNHSDHPAKLGGGGARVVCGVIK</sequence>
<dbReference type="InterPro" id="IPR036423">
    <property type="entry name" value="SOD-like_Cu/Zn_dom_sf"/>
</dbReference>
<proteinExistence type="inferred from homology"/>
<dbReference type="PANTHER" id="PTHR10003">
    <property type="entry name" value="SUPEROXIDE DISMUTASE CU-ZN -RELATED"/>
    <property type="match status" value="1"/>
</dbReference>
<name>A0AA92R9K0_9VIBR</name>
<comment type="catalytic activity">
    <reaction evidence="2">
        <text>2 superoxide + 2 H(+) = H2O2 + O2</text>
        <dbReference type="Rhea" id="RHEA:20696"/>
        <dbReference type="ChEBI" id="CHEBI:15378"/>
        <dbReference type="ChEBI" id="CHEBI:15379"/>
        <dbReference type="ChEBI" id="CHEBI:16240"/>
        <dbReference type="ChEBI" id="CHEBI:18421"/>
        <dbReference type="EC" id="1.15.1.1"/>
    </reaction>
</comment>
<comment type="function">
    <text evidence="2">Destroys radicals which are normally produced within the cells and which are toxic to biological systems.</text>
</comment>
<feature type="signal peptide" evidence="3">
    <location>
        <begin position="1"/>
        <end position="22"/>
    </location>
</feature>
<evidence type="ECO:0000256" key="1">
    <source>
        <dbReference type="ARBA" id="ARBA00010457"/>
    </source>
</evidence>
<keyword evidence="2" id="KW-0560">Oxidoreductase</keyword>
<dbReference type="GO" id="GO:0004784">
    <property type="term" value="F:superoxide dismutase activity"/>
    <property type="evidence" value="ECO:0007669"/>
    <property type="project" value="UniProtKB-EC"/>
</dbReference>
<dbReference type="SUPFAM" id="SSF49329">
    <property type="entry name" value="Cu,Zn superoxide dismutase-like"/>
    <property type="match status" value="1"/>
</dbReference>
<keyword evidence="2" id="KW-0479">Metal-binding</keyword>
<evidence type="ECO:0000259" key="4">
    <source>
        <dbReference type="Pfam" id="PF00080"/>
    </source>
</evidence>
<dbReference type="InterPro" id="IPR024134">
    <property type="entry name" value="SOD_Cu/Zn_/chaperone"/>
</dbReference>
<gene>
    <name evidence="5" type="ORF">JOS67_19295</name>
</gene>
<dbReference type="GO" id="GO:0005507">
    <property type="term" value="F:copper ion binding"/>
    <property type="evidence" value="ECO:0007669"/>
    <property type="project" value="InterPro"/>
</dbReference>
<dbReference type="PROSITE" id="PS00332">
    <property type="entry name" value="SOD_CU_ZN_2"/>
    <property type="match status" value="1"/>
</dbReference>
<comment type="similarity">
    <text evidence="1 2">Belongs to the Cu-Zn superoxide dismutase family.</text>
</comment>
<dbReference type="EC" id="1.15.1.1" evidence="2"/>
<feature type="chain" id="PRO_5041730739" description="Superoxide dismutase [Cu-Zn]" evidence="3">
    <location>
        <begin position="23"/>
        <end position="171"/>
    </location>
</feature>
<dbReference type="RefSeq" id="WP_203347863.1">
    <property type="nucleotide sequence ID" value="NZ_CANMIY010000003.1"/>
</dbReference>
<comment type="cofactor">
    <cofactor evidence="2">
        <name>Cu cation</name>
        <dbReference type="ChEBI" id="CHEBI:23378"/>
    </cofactor>
    <text evidence="2">Binds 1 copper ion per subunit.</text>
</comment>
<dbReference type="EMBL" id="CP069197">
    <property type="protein sequence ID" value="QRG85779.1"/>
    <property type="molecule type" value="Genomic_DNA"/>
</dbReference>
<evidence type="ECO:0000256" key="3">
    <source>
        <dbReference type="SAM" id="SignalP"/>
    </source>
</evidence>
<protein>
    <recommendedName>
        <fullName evidence="2">Superoxide dismutase [Cu-Zn]</fullName>
        <ecNumber evidence="2">1.15.1.1</ecNumber>
    </recommendedName>
</protein>
<feature type="domain" description="Superoxide dismutase copper/zinc binding" evidence="4">
    <location>
        <begin position="36"/>
        <end position="170"/>
    </location>
</feature>
<dbReference type="Gene3D" id="2.60.40.200">
    <property type="entry name" value="Superoxide dismutase, copper/zinc binding domain"/>
    <property type="match status" value="1"/>
</dbReference>
<evidence type="ECO:0000256" key="2">
    <source>
        <dbReference type="RuleBase" id="RU000393"/>
    </source>
</evidence>
<evidence type="ECO:0000313" key="5">
    <source>
        <dbReference type="EMBL" id="QRG85779.1"/>
    </source>
</evidence>
<organism evidence="5 6">
    <name type="scientific">Vibrio diabolicus</name>
    <dbReference type="NCBI Taxonomy" id="50719"/>
    <lineage>
        <taxon>Bacteria</taxon>
        <taxon>Pseudomonadati</taxon>
        <taxon>Pseudomonadota</taxon>
        <taxon>Gammaproteobacteria</taxon>
        <taxon>Vibrionales</taxon>
        <taxon>Vibrionaceae</taxon>
        <taxon>Vibrio</taxon>
        <taxon>Vibrio diabolicus subgroup</taxon>
    </lineage>
</organism>
<dbReference type="Pfam" id="PF00080">
    <property type="entry name" value="Sod_Cu"/>
    <property type="match status" value="1"/>
</dbReference>
<comment type="cofactor">
    <cofactor evidence="2">
        <name>Zn(2+)</name>
        <dbReference type="ChEBI" id="CHEBI:29105"/>
    </cofactor>
    <text evidence="2">Binds 1 zinc ion per subunit.</text>
</comment>
<evidence type="ECO:0000313" key="6">
    <source>
        <dbReference type="Proteomes" id="UP000596337"/>
    </source>
</evidence>
<dbReference type="AlphaFoldDB" id="A0AA92R9K0"/>
<reference evidence="5 6" key="1">
    <citation type="submission" date="2021-01" db="EMBL/GenBank/DDBJ databases">
        <title>Characterization of a novel blaVMB-2- harboring plasmid in Vibrio diabolicus.</title>
        <authorList>
            <person name="Liu M."/>
        </authorList>
    </citation>
    <scope>NUCLEOTIDE SEQUENCE [LARGE SCALE GENOMIC DNA]</scope>
    <source>
        <strain evidence="5 6">SLV18</strain>
    </source>
</reference>
<keyword evidence="2" id="KW-0186">Copper</keyword>
<dbReference type="InterPro" id="IPR018152">
    <property type="entry name" value="SOD_Cu/Zn_BS"/>
</dbReference>